<dbReference type="EMBL" id="JAYMYQ010000005">
    <property type="protein sequence ID" value="KAK7331238.1"/>
    <property type="molecule type" value="Genomic_DNA"/>
</dbReference>
<proteinExistence type="predicted"/>
<organism evidence="1 2">
    <name type="scientific">Canavalia gladiata</name>
    <name type="common">Sword bean</name>
    <name type="synonym">Dolichos gladiatus</name>
    <dbReference type="NCBI Taxonomy" id="3824"/>
    <lineage>
        <taxon>Eukaryota</taxon>
        <taxon>Viridiplantae</taxon>
        <taxon>Streptophyta</taxon>
        <taxon>Embryophyta</taxon>
        <taxon>Tracheophyta</taxon>
        <taxon>Spermatophyta</taxon>
        <taxon>Magnoliopsida</taxon>
        <taxon>eudicotyledons</taxon>
        <taxon>Gunneridae</taxon>
        <taxon>Pentapetalae</taxon>
        <taxon>rosids</taxon>
        <taxon>fabids</taxon>
        <taxon>Fabales</taxon>
        <taxon>Fabaceae</taxon>
        <taxon>Papilionoideae</taxon>
        <taxon>50 kb inversion clade</taxon>
        <taxon>NPAAA clade</taxon>
        <taxon>indigoferoid/millettioid clade</taxon>
        <taxon>Phaseoleae</taxon>
        <taxon>Canavalia</taxon>
    </lineage>
</organism>
<evidence type="ECO:0000313" key="1">
    <source>
        <dbReference type="EMBL" id="KAK7331238.1"/>
    </source>
</evidence>
<protein>
    <submittedName>
        <fullName evidence="1">Uncharacterized protein</fullName>
    </submittedName>
</protein>
<sequence>MMSLLRVCVCDASKPQLGTLTPLLTSPKPLHLLAPTPLEIENGSLAFVLEVKELCWRVFPILVIVL</sequence>
<dbReference type="Proteomes" id="UP001367508">
    <property type="component" value="Unassembled WGS sequence"/>
</dbReference>
<comment type="caution">
    <text evidence="1">The sequence shown here is derived from an EMBL/GenBank/DDBJ whole genome shotgun (WGS) entry which is preliminary data.</text>
</comment>
<evidence type="ECO:0000313" key="2">
    <source>
        <dbReference type="Proteomes" id="UP001367508"/>
    </source>
</evidence>
<name>A0AAN9LDB0_CANGL</name>
<dbReference type="AlphaFoldDB" id="A0AAN9LDB0"/>
<reference evidence="1 2" key="1">
    <citation type="submission" date="2024-01" db="EMBL/GenBank/DDBJ databases">
        <title>The genomes of 5 underutilized Papilionoideae crops provide insights into root nodulation and disease resistanc.</title>
        <authorList>
            <person name="Jiang F."/>
        </authorList>
    </citation>
    <scope>NUCLEOTIDE SEQUENCE [LARGE SCALE GENOMIC DNA]</scope>
    <source>
        <strain evidence="1">LVBAO_FW01</strain>
        <tissue evidence="1">Leaves</tissue>
    </source>
</reference>
<accession>A0AAN9LDB0</accession>
<gene>
    <name evidence="1" type="ORF">VNO77_25457</name>
</gene>
<keyword evidence="2" id="KW-1185">Reference proteome</keyword>